<dbReference type="OrthoDB" id="5834318at2759"/>
<dbReference type="AlphaFoldDB" id="A0A0B1TE52"/>
<dbReference type="GO" id="GO:0070006">
    <property type="term" value="F:metalloaminopeptidase activity"/>
    <property type="evidence" value="ECO:0007669"/>
    <property type="project" value="TreeGrafter"/>
</dbReference>
<dbReference type="Pfam" id="PF17900">
    <property type="entry name" value="Peptidase_M1_N"/>
    <property type="match status" value="1"/>
</dbReference>
<name>A0A0B1TE52_OESDE</name>
<evidence type="ECO:0000313" key="4">
    <source>
        <dbReference type="Proteomes" id="UP000053660"/>
    </source>
</evidence>
<dbReference type="EMBL" id="KN549932">
    <property type="protein sequence ID" value="KHJ95544.1"/>
    <property type="molecule type" value="Genomic_DNA"/>
</dbReference>
<dbReference type="Gene3D" id="2.60.40.1730">
    <property type="entry name" value="tricorn interacting facor f3 domain"/>
    <property type="match status" value="1"/>
</dbReference>
<dbReference type="GO" id="GO:0005737">
    <property type="term" value="C:cytoplasm"/>
    <property type="evidence" value="ECO:0007669"/>
    <property type="project" value="TreeGrafter"/>
</dbReference>
<dbReference type="PANTHER" id="PTHR11533:SF301">
    <property type="entry name" value="AMINOPEPTIDASE"/>
    <property type="match status" value="1"/>
</dbReference>
<evidence type="ECO:0000259" key="1">
    <source>
        <dbReference type="Pfam" id="PF01433"/>
    </source>
</evidence>
<dbReference type="InterPro" id="IPR045357">
    <property type="entry name" value="Aminopeptidase_N-like_N"/>
</dbReference>
<dbReference type="InterPro" id="IPR014782">
    <property type="entry name" value="Peptidase_M1_dom"/>
</dbReference>
<dbReference type="GO" id="GO:0008270">
    <property type="term" value="F:zinc ion binding"/>
    <property type="evidence" value="ECO:0007669"/>
    <property type="project" value="InterPro"/>
</dbReference>
<dbReference type="Pfam" id="PF01433">
    <property type="entry name" value="Peptidase_M1"/>
    <property type="match status" value="1"/>
</dbReference>
<dbReference type="SUPFAM" id="SSF55486">
    <property type="entry name" value="Metalloproteases ('zincins'), catalytic domain"/>
    <property type="match status" value="1"/>
</dbReference>
<dbReference type="Proteomes" id="UP000053660">
    <property type="component" value="Unassembled WGS sequence"/>
</dbReference>
<dbReference type="GO" id="GO:0042277">
    <property type="term" value="F:peptide binding"/>
    <property type="evidence" value="ECO:0007669"/>
    <property type="project" value="TreeGrafter"/>
</dbReference>
<proteinExistence type="predicted"/>
<protein>
    <submittedName>
        <fullName evidence="3">Peptidase family M1</fullName>
    </submittedName>
</protein>
<organism evidence="3 4">
    <name type="scientific">Oesophagostomum dentatum</name>
    <name type="common">Nodular worm</name>
    <dbReference type="NCBI Taxonomy" id="61180"/>
    <lineage>
        <taxon>Eukaryota</taxon>
        <taxon>Metazoa</taxon>
        <taxon>Ecdysozoa</taxon>
        <taxon>Nematoda</taxon>
        <taxon>Chromadorea</taxon>
        <taxon>Rhabditida</taxon>
        <taxon>Rhabditina</taxon>
        <taxon>Rhabditomorpha</taxon>
        <taxon>Strongyloidea</taxon>
        <taxon>Strongylidae</taxon>
        <taxon>Oesophagostomum</taxon>
    </lineage>
</organism>
<dbReference type="InterPro" id="IPR050344">
    <property type="entry name" value="Peptidase_M1_aminopeptidases"/>
</dbReference>
<sequence>MVGVHRDSSASPISYTGRIREGHFGLYQNIYRDKERKRKIAAVTQMEPYHARKMVPCFDEPEYKASWTVTVVHPNGTTAITNAKEIRVWSAPDGKKLRRHALWAAKSALHHFEEYFGINEVMPKQDLVALENFAAGAMENWGLITFRKNVLLGSYHMTYAEAMESETVVAHELTHQLQK</sequence>
<dbReference type="PANTHER" id="PTHR11533">
    <property type="entry name" value="PROTEASE M1 ZINC METALLOPROTEASE"/>
    <property type="match status" value="1"/>
</dbReference>
<accession>A0A0B1TE52</accession>
<dbReference type="GO" id="GO:0016020">
    <property type="term" value="C:membrane"/>
    <property type="evidence" value="ECO:0007669"/>
    <property type="project" value="TreeGrafter"/>
</dbReference>
<keyword evidence="4" id="KW-1185">Reference proteome</keyword>
<evidence type="ECO:0000259" key="2">
    <source>
        <dbReference type="Pfam" id="PF17900"/>
    </source>
</evidence>
<dbReference type="GO" id="GO:0006508">
    <property type="term" value="P:proteolysis"/>
    <property type="evidence" value="ECO:0007669"/>
    <property type="project" value="TreeGrafter"/>
</dbReference>
<dbReference type="InterPro" id="IPR042097">
    <property type="entry name" value="Aminopeptidase_N-like_N_sf"/>
</dbReference>
<feature type="domain" description="Peptidase M1 membrane alanine aminopeptidase" evidence="1">
    <location>
        <begin position="103"/>
        <end position="176"/>
    </location>
</feature>
<dbReference type="SUPFAM" id="SSF63737">
    <property type="entry name" value="Leukotriene A4 hydrolase N-terminal domain"/>
    <property type="match status" value="1"/>
</dbReference>
<dbReference type="GO" id="GO:0043171">
    <property type="term" value="P:peptide catabolic process"/>
    <property type="evidence" value="ECO:0007669"/>
    <property type="project" value="TreeGrafter"/>
</dbReference>
<gene>
    <name evidence="3" type="ORF">OESDEN_04510</name>
</gene>
<evidence type="ECO:0000313" key="3">
    <source>
        <dbReference type="EMBL" id="KHJ95544.1"/>
    </source>
</evidence>
<dbReference type="GO" id="GO:0005615">
    <property type="term" value="C:extracellular space"/>
    <property type="evidence" value="ECO:0007669"/>
    <property type="project" value="TreeGrafter"/>
</dbReference>
<feature type="domain" description="Aminopeptidase N-like N-terminal" evidence="2">
    <location>
        <begin position="13"/>
        <end position="97"/>
    </location>
</feature>
<reference evidence="3 4" key="1">
    <citation type="submission" date="2014-03" db="EMBL/GenBank/DDBJ databases">
        <title>Draft genome of the hookworm Oesophagostomum dentatum.</title>
        <authorList>
            <person name="Mitreva M."/>
        </authorList>
    </citation>
    <scope>NUCLEOTIDE SEQUENCE [LARGE SCALE GENOMIC DNA]</scope>
    <source>
        <strain evidence="3 4">OD-Hann</strain>
    </source>
</reference>